<comment type="cofactor">
    <cofactor evidence="1">
        <name>FMN</name>
        <dbReference type="ChEBI" id="CHEBI:58210"/>
    </cofactor>
</comment>
<dbReference type="GO" id="GO:0010181">
    <property type="term" value="F:FMN binding"/>
    <property type="evidence" value="ECO:0007669"/>
    <property type="project" value="TreeGrafter"/>
</dbReference>
<dbReference type="InterPro" id="IPR050712">
    <property type="entry name" value="NAD(P)H-dep_reductase"/>
</dbReference>
<evidence type="ECO:0000313" key="5">
    <source>
        <dbReference type="Proteomes" id="UP000623958"/>
    </source>
</evidence>
<evidence type="ECO:0000313" key="4">
    <source>
        <dbReference type="EMBL" id="GHH48291.1"/>
    </source>
</evidence>
<proteinExistence type="predicted"/>
<dbReference type="GO" id="GO:0016491">
    <property type="term" value="F:oxidoreductase activity"/>
    <property type="evidence" value="ECO:0007669"/>
    <property type="project" value="InterPro"/>
</dbReference>
<dbReference type="Gene3D" id="3.40.50.360">
    <property type="match status" value="1"/>
</dbReference>
<dbReference type="EMBL" id="BNBA01000003">
    <property type="protein sequence ID" value="GHH48291.1"/>
    <property type="molecule type" value="Genomic_DNA"/>
</dbReference>
<dbReference type="SUPFAM" id="SSF52218">
    <property type="entry name" value="Flavoproteins"/>
    <property type="match status" value="1"/>
</dbReference>
<reference evidence="4" key="2">
    <citation type="submission" date="2020-09" db="EMBL/GenBank/DDBJ databases">
        <authorList>
            <person name="Sun Q."/>
            <person name="Ohkuma M."/>
        </authorList>
    </citation>
    <scope>NUCLEOTIDE SEQUENCE</scope>
    <source>
        <strain evidence="4">JCM 13306</strain>
    </source>
</reference>
<accession>A0A919F592</accession>
<feature type="domain" description="NADPH-dependent FMN reductase-like" evidence="3">
    <location>
        <begin position="3"/>
        <end position="151"/>
    </location>
</feature>
<dbReference type="GO" id="GO:0005829">
    <property type="term" value="C:cytosol"/>
    <property type="evidence" value="ECO:0007669"/>
    <property type="project" value="TreeGrafter"/>
</dbReference>
<comment type="caution">
    <text evidence="4">The sequence shown here is derived from an EMBL/GenBank/DDBJ whole genome shotgun (WGS) entry which is preliminary data.</text>
</comment>
<reference evidence="4" key="1">
    <citation type="journal article" date="2014" name="Int. J. Syst. Evol. Microbiol.">
        <title>Complete genome sequence of Corynebacterium casei LMG S-19264T (=DSM 44701T), isolated from a smear-ripened cheese.</title>
        <authorList>
            <consortium name="US DOE Joint Genome Institute (JGI-PGF)"/>
            <person name="Walter F."/>
            <person name="Albersmeier A."/>
            <person name="Kalinowski J."/>
            <person name="Ruckert C."/>
        </authorList>
    </citation>
    <scope>NUCLEOTIDE SEQUENCE</scope>
    <source>
        <strain evidence="4">JCM 13306</strain>
    </source>
</reference>
<dbReference type="InterPro" id="IPR029039">
    <property type="entry name" value="Flavoprotein-like_sf"/>
</dbReference>
<gene>
    <name evidence="4" type="ORF">GCM10009090_06030</name>
</gene>
<evidence type="ECO:0000256" key="1">
    <source>
        <dbReference type="ARBA" id="ARBA00001917"/>
    </source>
</evidence>
<protein>
    <submittedName>
        <fullName evidence="4">FMN reductase</fullName>
    </submittedName>
</protein>
<keyword evidence="2" id="KW-0285">Flavoprotein</keyword>
<dbReference type="AlphaFoldDB" id="A0A919F592"/>
<evidence type="ECO:0000259" key="3">
    <source>
        <dbReference type="Pfam" id="PF03358"/>
    </source>
</evidence>
<dbReference type="PANTHER" id="PTHR30543:SF21">
    <property type="entry name" value="NAD(P)H-DEPENDENT FMN REDUCTASE LOT6"/>
    <property type="match status" value="1"/>
</dbReference>
<dbReference type="InterPro" id="IPR005025">
    <property type="entry name" value="FMN_Rdtase-like_dom"/>
</dbReference>
<organism evidence="4 5">
    <name type="scientific">Xanthomonas boreopolis</name>
    <dbReference type="NCBI Taxonomy" id="86183"/>
    <lineage>
        <taxon>Bacteria</taxon>
        <taxon>Pseudomonadati</taxon>
        <taxon>Pseudomonadota</taxon>
        <taxon>Gammaproteobacteria</taxon>
        <taxon>Lysobacterales</taxon>
        <taxon>Lysobacteraceae</taxon>
        <taxon>Xanthomonas</taxon>
    </lineage>
</organism>
<keyword evidence="2" id="KW-0288">FMN</keyword>
<dbReference type="PANTHER" id="PTHR30543">
    <property type="entry name" value="CHROMATE REDUCTASE"/>
    <property type="match status" value="1"/>
</dbReference>
<dbReference type="Proteomes" id="UP000623958">
    <property type="component" value="Unassembled WGS sequence"/>
</dbReference>
<keyword evidence="5" id="KW-1185">Reference proteome</keyword>
<name>A0A919F592_9XANT</name>
<dbReference type="RefSeq" id="WP_434027551.1">
    <property type="nucleotide sequence ID" value="NZ_BNBA01000003.1"/>
</dbReference>
<sequence length="189" mass="19905">MARIVGLAGSLRRDSFNAALLRQAAAVAPAGSRIDIHSIREVPLYDGDVEAASGIPEAVARLKDAVAQADGLLLVTPEYNNGIPGVFKNAIDWMSRPSQDIARVFGGTPVALVGASPGPFGTLLSQTAWLQVLRTLGTRPWFGGRLMLSHADRAFDERGALKDPAMQQRLASFVAGFCAFCDAGGNAAE</sequence>
<dbReference type="Pfam" id="PF03358">
    <property type="entry name" value="FMN_red"/>
    <property type="match status" value="1"/>
</dbReference>
<evidence type="ECO:0000256" key="2">
    <source>
        <dbReference type="ARBA" id="ARBA00022643"/>
    </source>
</evidence>